<accession>A0A640MN82</accession>
<name>A0A640MN82_BACAN</name>
<comment type="caution">
    <text evidence="1">The sequence shown here is derived from an EMBL/GenBank/DDBJ whole genome shotgun (WGS) entry which is preliminary data.</text>
</comment>
<reference evidence="1" key="2">
    <citation type="submission" date="2019-12" db="EMBL/GenBank/DDBJ databases">
        <authorList>
            <person name="Hoang T.H.H."/>
            <person name="Okutani A."/>
        </authorList>
    </citation>
    <scope>NUCLEOTIDE SEQUENCE</scope>
    <source>
        <strain evidence="1">LaLC</strain>
    </source>
</reference>
<protein>
    <submittedName>
        <fullName evidence="1">Uncharacterized protein</fullName>
    </submittedName>
</protein>
<dbReference type="EMBL" id="BLEW01000084">
    <property type="protein sequence ID" value="GEU15242.1"/>
    <property type="molecule type" value="Genomic_DNA"/>
</dbReference>
<proteinExistence type="predicted"/>
<reference evidence="1" key="1">
    <citation type="submission" date="2019-12" db="EMBL/GenBank/DDBJ databases">
        <title>Epidemiological and comparative genomic analysis of Bacillus anthracis isolated from northern Vietnam.</title>
        <authorList>
            <person name="Hoang T.T.H."/>
            <person name="Dang D.A."/>
            <person name="Pham M.H."/>
            <person name="Luong M.H."/>
            <person name="Tran N.D."/>
            <person name="Nguyen T.H."/>
            <person name="Nguyen T.T."/>
            <person name="Inoue S."/>
            <person name="Morikawa S."/>
            <person name="Okutani A."/>
        </authorList>
    </citation>
    <scope>NUCLEOTIDE SEQUENCE</scope>
    <source>
        <strain evidence="1">LaLC</strain>
    </source>
</reference>
<organism evidence="1">
    <name type="scientific">Bacillus anthracis</name>
    <name type="common">anthrax bacterium</name>
    <dbReference type="NCBI Taxonomy" id="1392"/>
    <lineage>
        <taxon>Bacteria</taxon>
        <taxon>Bacillati</taxon>
        <taxon>Bacillota</taxon>
        <taxon>Bacilli</taxon>
        <taxon>Bacillales</taxon>
        <taxon>Bacillaceae</taxon>
        <taxon>Bacillus</taxon>
        <taxon>Bacillus cereus group</taxon>
    </lineage>
</organism>
<gene>
    <name evidence="1" type="ORF">LaLC_57690</name>
</gene>
<dbReference type="AlphaFoldDB" id="A0A640MN82"/>
<evidence type="ECO:0000313" key="1">
    <source>
        <dbReference type="EMBL" id="GEU15242.1"/>
    </source>
</evidence>
<sequence>MRPLRKTQQFDNYPWTIITLGELWSTIKKEEQPSGVQKLRVAT</sequence>